<name>A0A841KIF9_9GAMM</name>
<proteinExistence type="predicted"/>
<feature type="domain" description="Schlafen AlbA-2" evidence="1">
    <location>
        <begin position="42"/>
        <end position="162"/>
    </location>
</feature>
<sequence>MNEDLITTLLEQGEGATVDYKEEPYVISRESTSIGGKKLDPKYFERKKSELLKDILAMVNAFREHDSHILVGVRERPGQSAEAIGIDRDAIHDEADIQQFVSTHVEKTIVFEYKHVQYRGQTIAVLRIPFEQLAARPFLSRNDYGIVNKGVTYIRQGSHTDIADSDTLRAMFAPKNAAPTHAPPQVSLLDRDRNRTQHLLIPFRRMRFPDLQSLPDFTDQRGWLGKKFGSRVNSDYWREFAACASISLNSAWIDLEIINTSDVYLTECTVQIAVTTPDGRPAPAHNYMPREPTRYGEQQRWRKDYGDFLDSQKHPAGDWKTKELSARSLRPGDKSGLNNRLLLYFGEHEHLNVQYKVLAKELSYPVEGILVASISGAFDDWTLEKLKSHASSDQLERAPRHVVTSP</sequence>
<evidence type="ECO:0000313" key="2">
    <source>
        <dbReference type="EMBL" id="MBB6184966.1"/>
    </source>
</evidence>
<dbReference type="Pfam" id="PF04326">
    <property type="entry name" value="SLFN_AlbA_2"/>
    <property type="match status" value="1"/>
</dbReference>
<organism evidence="2 3">
    <name type="scientific">Oleiagrimonas soli</name>
    <dbReference type="NCBI Taxonomy" id="1543381"/>
    <lineage>
        <taxon>Bacteria</taxon>
        <taxon>Pseudomonadati</taxon>
        <taxon>Pseudomonadota</taxon>
        <taxon>Gammaproteobacteria</taxon>
        <taxon>Lysobacterales</taxon>
        <taxon>Rhodanobacteraceae</taxon>
        <taxon>Oleiagrimonas</taxon>
    </lineage>
</organism>
<reference evidence="2 3" key="1">
    <citation type="submission" date="2020-08" db="EMBL/GenBank/DDBJ databases">
        <title>Genomic Encyclopedia of Type Strains, Phase IV (KMG-IV): sequencing the most valuable type-strain genomes for metagenomic binning, comparative biology and taxonomic classification.</title>
        <authorList>
            <person name="Goeker M."/>
        </authorList>
    </citation>
    <scope>NUCLEOTIDE SEQUENCE [LARGE SCALE GENOMIC DNA]</scope>
    <source>
        <strain evidence="2 3">DSM 107085</strain>
    </source>
</reference>
<dbReference type="AlphaFoldDB" id="A0A841KIF9"/>
<dbReference type="Proteomes" id="UP000560000">
    <property type="component" value="Unassembled WGS sequence"/>
</dbReference>
<gene>
    <name evidence="2" type="ORF">HNQ86_002311</name>
</gene>
<dbReference type="RefSeq" id="WP_081945295.1">
    <property type="nucleotide sequence ID" value="NZ_JACHET010000001.1"/>
</dbReference>
<comment type="caution">
    <text evidence="2">The sequence shown here is derived from an EMBL/GenBank/DDBJ whole genome shotgun (WGS) entry which is preliminary data.</text>
</comment>
<dbReference type="OrthoDB" id="346095at2"/>
<dbReference type="Gene3D" id="3.30.950.30">
    <property type="entry name" value="Schlafen, AAA domain"/>
    <property type="match status" value="1"/>
</dbReference>
<protein>
    <recommendedName>
        <fullName evidence="1">Schlafen AlbA-2 domain-containing protein</fullName>
    </recommendedName>
</protein>
<dbReference type="EMBL" id="JACHET010000001">
    <property type="protein sequence ID" value="MBB6184966.1"/>
    <property type="molecule type" value="Genomic_DNA"/>
</dbReference>
<dbReference type="InterPro" id="IPR038461">
    <property type="entry name" value="Schlafen_AlbA_2_dom_sf"/>
</dbReference>
<accession>A0A841KIF9</accession>
<evidence type="ECO:0000313" key="3">
    <source>
        <dbReference type="Proteomes" id="UP000560000"/>
    </source>
</evidence>
<evidence type="ECO:0000259" key="1">
    <source>
        <dbReference type="Pfam" id="PF04326"/>
    </source>
</evidence>
<dbReference type="InterPro" id="IPR007421">
    <property type="entry name" value="Schlafen_AlbA_2_dom"/>
</dbReference>